<sequence length="287" mass="30559">MKKMFKIKSWLALATILSIASCSSDDTSPQTPSVTLQDLEVTIDENPTNGAVIGTVQSNSTTALTFNIVSQTPSGAMEIDASTGELTIIDAALFDFETNPAITATVSASGASNNATVTIELVDKAEIGEYKYGGVIFWINANGNEGYVVSINDQSSGAVWGCIGLDIPGAEGQNIGDGESNTLAIVSSCNVSGIAADMANDIINGFSDWFLPNLNEFGEIYNNKAIINSAIITNGGSIITDDNYWTSIQSFSNSSSAYAIKFWDGTLNNINRDNLFKVRAVRHWTDF</sequence>
<gene>
    <name evidence="3" type="ORF">KK2020170_18040</name>
</gene>
<keyword evidence="1" id="KW-0732">Signal</keyword>
<proteinExistence type="predicted"/>
<feature type="signal peptide" evidence="1">
    <location>
        <begin position="1"/>
        <end position="24"/>
    </location>
</feature>
<dbReference type="CDD" id="cd11304">
    <property type="entry name" value="Cadherin_repeat"/>
    <property type="match status" value="1"/>
</dbReference>
<dbReference type="Proteomes" id="UP000825258">
    <property type="component" value="Chromosome"/>
</dbReference>
<evidence type="ECO:0000256" key="1">
    <source>
        <dbReference type="SAM" id="SignalP"/>
    </source>
</evidence>
<evidence type="ECO:0000259" key="2">
    <source>
        <dbReference type="Pfam" id="PF07603"/>
    </source>
</evidence>
<feature type="domain" description="Lcl C-terminal" evidence="2">
    <location>
        <begin position="189"/>
        <end position="282"/>
    </location>
</feature>
<dbReference type="PROSITE" id="PS51257">
    <property type="entry name" value="PROKAR_LIPOPROTEIN"/>
    <property type="match status" value="1"/>
</dbReference>
<organism evidence="3 4">
    <name type="scientific">Flavobacterium okayamense</name>
    <dbReference type="NCBI Taxonomy" id="2830782"/>
    <lineage>
        <taxon>Bacteria</taxon>
        <taxon>Pseudomonadati</taxon>
        <taxon>Bacteroidota</taxon>
        <taxon>Flavobacteriia</taxon>
        <taxon>Flavobacteriales</taxon>
        <taxon>Flavobacteriaceae</taxon>
        <taxon>Flavobacterium</taxon>
    </lineage>
</organism>
<evidence type="ECO:0000313" key="4">
    <source>
        <dbReference type="Proteomes" id="UP000825258"/>
    </source>
</evidence>
<protein>
    <recommendedName>
        <fullName evidence="2">Lcl C-terminal domain-containing protein</fullName>
    </recommendedName>
</protein>
<feature type="chain" id="PRO_5046294606" description="Lcl C-terminal domain-containing protein" evidence="1">
    <location>
        <begin position="25"/>
        <end position="287"/>
    </location>
</feature>
<dbReference type="Gene3D" id="2.60.40.60">
    <property type="entry name" value="Cadherins"/>
    <property type="match status" value="1"/>
</dbReference>
<reference evidence="3 4" key="1">
    <citation type="submission" date="2021-06" db="EMBL/GenBank/DDBJ databases">
        <title>Whole genome sequences of Flavobacterium sp. KK2020170 and assembly.</title>
        <authorList>
            <person name="Kitahara K."/>
            <person name="Miyoshi S."/>
            <person name="Uesaka K."/>
        </authorList>
    </citation>
    <scope>NUCLEOTIDE SEQUENCE [LARGE SCALE GENOMIC DNA]</scope>
    <source>
        <strain evidence="3 4">KK2020170</strain>
    </source>
</reference>
<dbReference type="InterPro" id="IPR011460">
    <property type="entry name" value="Lcl_C"/>
</dbReference>
<dbReference type="Pfam" id="PF07603">
    <property type="entry name" value="Lcl_C"/>
    <property type="match status" value="1"/>
</dbReference>
<evidence type="ECO:0000313" key="3">
    <source>
        <dbReference type="EMBL" id="BCY28936.1"/>
    </source>
</evidence>
<dbReference type="EMBL" id="AP024749">
    <property type="protein sequence ID" value="BCY28936.1"/>
    <property type="molecule type" value="Genomic_DNA"/>
</dbReference>
<name>A0ABN6HXC4_9FLAO</name>
<dbReference type="SUPFAM" id="SSF49313">
    <property type="entry name" value="Cadherin-like"/>
    <property type="match status" value="1"/>
</dbReference>
<accession>A0ABN6HXC4</accession>
<keyword evidence="4" id="KW-1185">Reference proteome</keyword>
<dbReference type="InterPro" id="IPR015919">
    <property type="entry name" value="Cadherin-like_sf"/>
</dbReference>